<accession>A0A9W6UQT8</accession>
<evidence type="ECO:0000313" key="1">
    <source>
        <dbReference type="EMBL" id="GLW57539.1"/>
    </source>
</evidence>
<dbReference type="EMBL" id="BSRX01000039">
    <property type="protein sequence ID" value="GLW57539.1"/>
    <property type="molecule type" value="Genomic_DNA"/>
</dbReference>
<dbReference type="Proteomes" id="UP001165143">
    <property type="component" value="Unassembled WGS sequence"/>
</dbReference>
<organism evidence="1 2">
    <name type="scientific">Kitasatospora phosalacinea</name>
    <dbReference type="NCBI Taxonomy" id="2065"/>
    <lineage>
        <taxon>Bacteria</taxon>
        <taxon>Bacillati</taxon>
        <taxon>Actinomycetota</taxon>
        <taxon>Actinomycetes</taxon>
        <taxon>Kitasatosporales</taxon>
        <taxon>Streptomycetaceae</taxon>
        <taxon>Kitasatospora</taxon>
    </lineage>
</organism>
<dbReference type="AlphaFoldDB" id="A0A9W6UQT8"/>
<reference evidence="1" key="1">
    <citation type="submission" date="2023-02" db="EMBL/GenBank/DDBJ databases">
        <title>Kitasatospora phosalacinea NBRC 14362.</title>
        <authorList>
            <person name="Ichikawa N."/>
            <person name="Sato H."/>
            <person name="Tonouchi N."/>
        </authorList>
    </citation>
    <scope>NUCLEOTIDE SEQUENCE</scope>
    <source>
        <strain evidence="1">NBRC 14362</strain>
    </source>
</reference>
<dbReference type="RefSeq" id="WP_051777656.1">
    <property type="nucleotide sequence ID" value="NZ_BSRX01000039.1"/>
</dbReference>
<comment type="caution">
    <text evidence="1">The sequence shown here is derived from an EMBL/GenBank/DDBJ whole genome shotgun (WGS) entry which is preliminary data.</text>
</comment>
<evidence type="ECO:0000313" key="2">
    <source>
        <dbReference type="Proteomes" id="UP001165143"/>
    </source>
</evidence>
<proteinExistence type="predicted"/>
<name>A0A9W6UQT8_9ACTN</name>
<protein>
    <submittedName>
        <fullName evidence="1">Uncharacterized protein</fullName>
    </submittedName>
</protein>
<gene>
    <name evidence="1" type="ORF">Kpho01_55500</name>
</gene>
<sequence length="125" mass="12319">MISPEQARLVSGASAPILLLGGAPVHDALPVLRVVDGAVPGLAGWSVFARLTMCVLDGPGDAGCLFPTLGGSFGTDGVAQWCDEVERAGGALVVSLPDAAELAGPVDWPALLDGGSRGGFAPAAG</sequence>